<dbReference type="PROSITE" id="PS50937">
    <property type="entry name" value="HTH_MERR_2"/>
    <property type="match status" value="2"/>
</dbReference>
<keyword evidence="4" id="KW-0804">Transcription</keyword>
<feature type="domain" description="HTH merR-type" evidence="5">
    <location>
        <begin position="139"/>
        <end position="204"/>
    </location>
</feature>
<feature type="domain" description="HTH merR-type" evidence="5">
    <location>
        <begin position="25"/>
        <end position="66"/>
    </location>
</feature>
<dbReference type="InterPro" id="IPR000551">
    <property type="entry name" value="MerR-type_HTH_dom"/>
</dbReference>
<sequence>MNVSSLIARRLRLKSQKGIHRPADLAQLHGLSAQAVRNYERDGFLPPARRSAAGYRLYTDQHVVALGAYLALIAGYGHRTAGEIMRLVHEADLPRALAAIDGAHVLLQRDRETLESVSETVSVLAHPAAPAFTGSAPVTVGVLAHRLGVVPATLRKWERAGILTPARDRTARVYSPADVRDADLAHLLRRGGYLLGHIASVLRQVRSAGGPEPLAASLAGWQDRINTRARLMLTGSARLAAYLEYAAPPVGVTGGAAVLSDDQRG</sequence>
<dbReference type="SMART" id="SM00422">
    <property type="entry name" value="HTH_MERR"/>
    <property type="match status" value="2"/>
</dbReference>
<evidence type="ECO:0000313" key="7">
    <source>
        <dbReference type="Proteomes" id="UP000249341"/>
    </source>
</evidence>
<dbReference type="Proteomes" id="UP000249341">
    <property type="component" value="Unassembled WGS sequence"/>
</dbReference>
<evidence type="ECO:0000256" key="3">
    <source>
        <dbReference type="ARBA" id="ARBA00023125"/>
    </source>
</evidence>
<evidence type="ECO:0000256" key="1">
    <source>
        <dbReference type="ARBA" id="ARBA00022491"/>
    </source>
</evidence>
<dbReference type="SUPFAM" id="SSF46955">
    <property type="entry name" value="Putative DNA-binding domain"/>
    <property type="match status" value="2"/>
</dbReference>
<keyword evidence="1" id="KW-0678">Repressor</keyword>
<dbReference type="InterPro" id="IPR009061">
    <property type="entry name" value="DNA-bd_dom_put_sf"/>
</dbReference>
<name>A0A327ZD66_9ACTN</name>
<dbReference type="PANTHER" id="PTHR30204">
    <property type="entry name" value="REDOX-CYCLING DRUG-SENSING TRANSCRIPTIONAL ACTIVATOR SOXR"/>
    <property type="match status" value="1"/>
</dbReference>
<organism evidence="6 7">
    <name type="scientific">Actinoplanes lutulentus</name>
    <dbReference type="NCBI Taxonomy" id="1287878"/>
    <lineage>
        <taxon>Bacteria</taxon>
        <taxon>Bacillati</taxon>
        <taxon>Actinomycetota</taxon>
        <taxon>Actinomycetes</taxon>
        <taxon>Micromonosporales</taxon>
        <taxon>Micromonosporaceae</taxon>
        <taxon>Actinoplanes</taxon>
    </lineage>
</organism>
<evidence type="ECO:0000256" key="4">
    <source>
        <dbReference type="ARBA" id="ARBA00023163"/>
    </source>
</evidence>
<dbReference type="EMBL" id="QLMJ01000005">
    <property type="protein sequence ID" value="RAK38228.1"/>
    <property type="molecule type" value="Genomic_DNA"/>
</dbReference>
<dbReference type="Pfam" id="PF00376">
    <property type="entry name" value="MerR"/>
    <property type="match status" value="1"/>
</dbReference>
<gene>
    <name evidence="6" type="ORF">B0I29_105175</name>
</gene>
<proteinExistence type="predicted"/>
<dbReference type="InterPro" id="IPR047057">
    <property type="entry name" value="MerR_fam"/>
</dbReference>
<dbReference type="GO" id="GO:0003677">
    <property type="term" value="F:DNA binding"/>
    <property type="evidence" value="ECO:0007669"/>
    <property type="project" value="UniProtKB-KW"/>
</dbReference>
<keyword evidence="7" id="KW-1185">Reference proteome</keyword>
<keyword evidence="2" id="KW-0805">Transcription regulation</keyword>
<dbReference type="Pfam" id="PF13411">
    <property type="entry name" value="MerR_1"/>
    <property type="match status" value="1"/>
</dbReference>
<comment type="caution">
    <text evidence="6">The sequence shown here is derived from an EMBL/GenBank/DDBJ whole genome shotgun (WGS) entry which is preliminary data.</text>
</comment>
<keyword evidence="3 6" id="KW-0238">DNA-binding</keyword>
<protein>
    <submittedName>
        <fullName evidence="6">DNA-binding transcriptional MerR regulator</fullName>
    </submittedName>
</protein>
<dbReference type="GO" id="GO:0003700">
    <property type="term" value="F:DNA-binding transcription factor activity"/>
    <property type="evidence" value="ECO:0007669"/>
    <property type="project" value="InterPro"/>
</dbReference>
<evidence type="ECO:0000259" key="5">
    <source>
        <dbReference type="PROSITE" id="PS50937"/>
    </source>
</evidence>
<evidence type="ECO:0000313" key="6">
    <source>
        <dbReference type="EMBL" id="RAK38228.1"/>
    </source>
</evidence>
<dbReference type="PANTHER" id="PTHR30204:SF69">
    <property type="entry name" value="MERR-FAMILY TRANSCRIPTIONAL REGULATOR"/>
    <property type="match status" value="1"/>
</dbReference>
<dbReference type="Gene3D" id="1.10.1660.10">
    <property type="match status" value="2"/>
</dbReference>
<evidence type="ECO:0000256" key="2">
    <source>
        <dbReference type="ARBA" id="ARBA00023015"/>
    </source>
</evidence>
<reference evidence="6 7" key="1">
    <citation type="submission" date="2018-06" db="EMBL/GenBank/DDBJ databases">
        <title>Genomic Encyclopedia of Type Strains, Phase III (KMG-III): the genomes of soil and plant-associated and newly described type strains.</title>
        <authorList>
            <person name="Whitman W."/>
        </authorList>
    </citation>
    <scope>NUCLEOTIDE SEQUENCE [LARGE SCALE GENOMIC DNA]</scope>
    <source>
        <strain evidence="6 7">CGMCC 4.7090</strain>
    </source>
</reference>
<accession>A0A327ZD66</accession>
<dbReference type="AlphaFoldDB" id="A0A327ZD66"/>